<reference evidence="1 2" key="1">
    <citation type="submission" date="2015-07" db="EMBL/GenBank/DDBJ databases">
        <authorList>
            <person name="Ju K.-S."/>
            <person name="Doroghazi J.R."/>
            <person name="Metcalf W.W."/>
        </authorList>
    </citation>
    <scope>NUCLEOTIDE SEQUENCE [LARGE SCALE GENOMIC DNA]</scope>
    <source>
        <strain evidence="1 2">NRRL B-3589</strain>
    </source>
</reference>
<evidence type="ECO:0000313" key="2">
    <source>
        <dbReference type="Proteomes" id="UP000037020"/>
    </source>
</evidence>
<comment type="caution">
    <text evidence="1">The sequence shown here is derived from an EMBL/GenBank/DDBJ whole genome shotgun (WGS) entry which is preliminary data.</text>
</comment>
<feature type="non-terminal residue" evidence="1">
    <location>
        <position position="1"/>
    </location>
</feature>
<accession>A0ABR5J111</accession>
<dbReference type="Proteomes" id="UP000037020">
    <property type="component" value="Unassembled WGS sequence"/>
</dbReference>
<protein>
    <recommendedName>
        <fullName evidence="3">Deacetylase sirtuin-type domain-containing protein</fullName>
    </recommendedName>
</protein>
<gene>
    <name evidence="1" type="ORF">ADK38_27290</name>
</gene>
<evidence type="ECO:0000313" key="1">
    <source>
        <dbReference type="EMBL" id="KOG87105.1"/>
    </source>
</evidence>
<dbReference type="EMBL" id="LGUT01002432">
    <property type="protein sequence ID" value="KOG87105.1"/>
    <property type="molecule type" value="Genomic_DNA"/>
</dbReference>
<proteinExistence type="predicted"/>
<name>A0ABR5J111_9ACTN</name>
<organism evidence="1 2">
    <name type="scientific">Streptomyces varsoviensis</name>
    <dbReference type="NCBI Taxonomy" id="67373"/>
    <lineage>
        <taxon>Bacteria</taxon>
        <taxon>Bacillati</taxon>
        <taxon>Actinomycetota</taxon>
        <taxon>Actinomycetes</taxon>
        <taxon>Kitasatosporales</taxon>
        <taxon>Streptomycetaceae</taxon>
        <taxon>Streptomyces</taxon>
    </lineage>
</organism>
<dbReference type="SUPFAM" id="SSF52467">
    <property type="entry name" value="DHS-like NAD/FAD-binding domain"/>
    <property type="match status" value="1"/>
</dbReference>
<evidence type="ECO:0008006" key="3">
    <source>
        <dbReference type="Google" id="ProtNLM"/>
    </source>
</evidence>
<dbReference type="Gene3D" id="3.40.50.1220">
    <property type="entry name" value="TPP-binding domain"/>
    <property type="match status" value="1"/>
</dbReference>
<dbReference type="InterPro" id="IPR029035">
    <property type="entry name" value="DHS-like_NAD/FAD-binding_dom"/>
</dbReference>
<keyword evidence="2" id="KW-1185">Reference proteome</keyword>
<sequence length="234" mass="25645">AGGIRRKASPGTFRRIPDLAALADFLPFQVEIGCGTSWEAGIPALHRLHEIYRVTTREDGAPGAHGFILRPQDDPLLTEFLAAPEEKAEECVEMYRACFQARPTPALTALKELHEAGYLTGPVITNNFDVLAARAGLRECFVRRYDQMIPDVEWGQEARALLVVGLHADRRQVAARARQRGMQVIHCDPEGFHNDGIFHPYPLEGPQDGDLVCNAPAGVALPALAQHLLEKAAA</sequence>